<dbReference type="GO" id="GO:0071949">
    <property type="term" value="F:FAD binding"/>
    <property type="evidence" value="ECO:0007669"/>
    <property type="project" value="InterPro"/>
</dbReference>
<evidence type="ECO:0000313" key="5">
    <source>
        <dbReference type="Proteomes" id="UP000221168"/>
    </source>
</evidence>
<dbReference type="PRINTS" id="PR00420">
    <property type="entry name" value="RNGMNOXGNASE"/>
</dbReference>
<proteinExistence type="predicted"/>
<dbReference type="SUPFAM" id="SSF51905">
    <property type="entry name" value="FAD/NAD(P)-binding domain"/>
    <property type="match status" value="1"/>
</dbReference>
<evidence type="ECO:0000256" key="1">
    <source>
        <dbReference type="ARBA" id="ARBA00022630"/>
    </source>
</evidence>
<keyword evidence="1" id="KW-0285">Flavoprotein</keyword>
<dbReference type="InterPro" id="IPR036188">
    <property type="entry name" value="FAD/NAD-bd_sf"/>
</dbReference>
<accession>A0A2G1QJL2</accession>
<dbReference type="EMBL" id="PDVP01000013">
    <property type="protein sequence ID" value="PHP65650.1"/>
    <property type="molecule type" value="Genomic_DNA"/>
</dbReference>
<dbReference type="InterPro" id="IPR050641">
    <property type="entry name" value="RIFMO-like"/>
</dbReference>
<name>A0A2G1QJL2_9HYPH</name>
<keyword evidence="4" id="KW-0503">Monooxygenase</keyword>
<dbReference type="Gene3D" id="3.50.50.60">
    <property type="entry name" value="FAD/NAD(P)-binding domain"/>
    <property type="match status" value="1"/>
</dbReference>
<keyword evidence="2" id="KW-0274">FAD</keyword>
<dbReference type="OrthoDB" id="9791689at2"/>
<dbReference type="EC" id="1.14.13.2" evidence="4"/>
<dbReference type="Proteomes" id="UP000221168">
    <property type="component" value="Unassembled WGS sequence"/>
</dbReference>
<organism evidence="4 5">
    <name type="scientific">Zhengella mangrovi</name>
    <dbReference type="NCBI Taxonomy" id="1982044"/>
    <lineage>
        <taxon>Bacteria</taxon>
        <taxon>Pseudomonadati</taxon>
        <taxon>Pseudomonadota</taxon>
        <taxon>Alphaproteobacteria</taxon>
        <taxon>Hyphomicrobiales</taxon>
        <taxon>Notoacmeibacteraceae</taxon>
        <taxon>Zhengella</taxon>
    </lineage>
</organism>
<dbReference type="PANTHER" id="PTHR43004:SF3">
    <property type="entry name" value="P-HYDROXYBENZOATE HYDROXYLASE"/>
    <property type="match status" value="1"/>
</dbReference>
<protein>
    <submittedName>
        <fullName evidence="4">4-hydroxybenzoate 3-monooxygenase</fullName>
        <ecNumber evidence="4">1.14.13.2</ecNumber>
    </submittedName>
</protein>
<dbReference type="PANTHER" id="PTHR43004">
    <property type="entry name" value="TRK SYSTEM POTASSIUM UPTAKE PROTEIN"/>
    <property type="match status" value="1"/>
</dbReference>
<dbReference type="InterPro" id="IPR002938">
    <property type="entry name" value="FAD-bd"/>
</dbReference>
<dbReference type="Pfam" id="PF01494">
    <property type="entry name" value="FAD_binding_3"/>
    <property type="match status" value="1"/>
</dbReference>
<evidence type="ECO:0000259" key="3">
    <source>
        <dbReference type="Pfam" id="PF01494"/>
    </source>
</evidence>
<keyword evidence="4" id="KW-0560">Oxidoreductase</keyword>
<evidence type="ECO:0000313" key="4">
    <source>
        <dbReference type="EMBL" id="PHP65650.1"/>
    </source>
</evidence>
<dbReference type="NCBIfam" id="NF006091">
    <property type="entry name" value="PRK08243.1"/>
    <property type="match status" value="1"/>
</dbReference>
<reference evidence="4 5" key="1">
    <citation type="submission" date="2017-10" db="EMBL/GenBank/DDBJ databases">
        <title>Sedimentibacterium mangrovi gen. nov., sp. nov., a novel member of family Phyllobacteriacea isolated from mangrove sediment.</title>
        <authorList>
            <person name="Liao H."/>
            <person name="Tian Y."/>
        </authorList>
    </citation>
    <scope>NUCLEOTIDE SEQUENCE [LARGE SCALE GENOMIC DNA]</scope>
    <source>
        <strain evidence="4 5">X9-2-2</strain>
    </source>
</reference>
<comment type="caution">
    <text evidence="4">The sequence shown here is derived from an EMBL/GenBank/DDBJ whole genome shotgun (WGS) entry which is preliminary data.</text>
</comment>
<dbReference type="Gene3D" id="3.30.9.10">
    <property type="entry name" value="D-Amino Acid Oxidase, subunit A, domain 2"/>
    <property type="match status" value="1"/>
</dbReference>
<dbReference type="RefSeq" id="WP_099307677.1">
    <property type="nucleotide sequence ID" value="NZ_PDVP01000013.1"/>
</dbReference>
<keyword evidence="5" id="KW-1185">Reference proteome</keyword>
<dbReference type="GO" id="GO:0018659">
    <property type="term" value="F:4-hydroxybenzoate 3-monooxygenase activity"/>
    <property type="evidence" value="ECO:0007669"/>
    <property type="project" value="UniProtKB-EC"/>
</dbReference>
<gene>
    <name evidence="4" type="ORF">CSC94_17525</name>
</gene>
<sequence>MTVTRTKVAIVGGGPAGLMLSHILGRNGIDNIVVERQSIDHVASRIRAGVLEYGTAELLKQHGLAERMLREGKPKDGTLIVWENRPDFFIDLTRWTGRQMWAWGQTYIQEDLHRALIASGAQLVHEAGDVALHDVTGNPSLTYEKDGVRHRIDCDFICGCDGFHGPSRHAIPKDGRREYERVYPFAWLGIMVECPPLENFTYAYHSDGMAMAAQRNPMLSRYYVQVPLSDRIEDWPDDRFWETLLRRLPDHLAGQVRTGPSIEKSMAPLRSFVSEPLRWGRLFLAGDASHIVPPTGAKGLNLAFSDVFYLSRALTTHYLEGSDHYLDTYSEMALRRIWAAENISWRLTKMLHVFPDETPFDQKLRESDYDLLLRSEAAQQALAHEYLGLPFET</sequence>
<dbReference type="SUPFAM" id="SSF54373">
    <property type="entry name" value="FAD-linked reductases, C-terminal domain"/>
    <property type="match status" value="1"/>
</dbReference>
<evidence type="ECO:0000256" key="2">
    <source>
        <dbReference type="ARBA" id="ARBA00022827"/>
    </source>
</evidence>
<feature type="domain" description="FAD-binding" evidence="3">
    <location>
        <begin position="5"/>
        <end position="341"/>
    </location>
</feature>
<dbReference type="AlphaFoldDB" id="A0A2G1QJL2"/>